<sequence length="42" mass="4782">MPWDKQHRHLAEEVILAARVIPYASLSLESPVEDDRQVHSGT</sequence>
<organism evidence="1 2">
    <name type="scientific">Trichinella murrelli</name>
    <dbReference type="NCBI Taxonomy" id="144512"/>
    <lineage>
        <taxon>Eukaryota</taxon>
        <taxon>Metazoa</taxon>
        <taxon>Ecdysozoa</taxon>
        <taxon>Nematoda</taxon>
        <taxon>Enoplea</taxon>
        <taxon>Dorylaimia</taxon>
        <taxon>Trichinellida</taxon>
        <taxon>Trichinellidae</taxon>
        <taxon>Trichinella</taxon>
    </lineage>
</organism>
<keyword evidence="2" id="KW-1185">Reference proteome</keyword>
<proteinExistence type="predicted"/>
<gene>
    <name evidence="1" type="ORF">T05_1524</name>
</gene>
<accession>A0A0V0T4D6</accession>
<name>A0A0V0T4D6_9BILA</name>
<dbReference type="Proteomes" id="UP000055048">
    <property type="component" value="Unassembled WGS sequence"/>
</dbReference>
<evidence type="ECO:0000313" key="2">
    <source>
        <dbReference type="Proteomes" id="UP000055048"/>
    </source>
</evidence>
<reference evidence="1 2" key="1">
    <citation type="submission" date="2015-01" db="EMBL/GenBank/DDBJ databases">
        <title>Evolution of Trichinella species and genotypes.</title>
        <authorList>
            <person name="Korhonen P.K."/>
            <person name="Edoardo P."/>
            <person name="Giuseppe L.R."/>
            <person name="Gasser R.B."/>
        </authorList>
    </citation>
    <scope>NUCLEOTIDE SEQUENCE [LARGE SCALE GENOMIC DNA]</scope>
    <source>
        <strain evidence="1">ISS417</strain>
    </source>
</reference>
<dbReference type="AlphaFoldDB" id="A0A0V0T4D6"/>
<evidence type="ECO:0000313" key="1">
    <source>
        <dbReference type="EMBL" id="KRX33814.1"/>
    </source>
</evidence>
<comment type="caution">
    <text evidence="1">The sequence shown here is derived from an EMBL/GenBank/DDBJ whole genome shotgun (WGS) entry which is preliminary data.</text>
</comment>
<protein>
    <submittedName>
        <fullName evidence="1">Uncharacterized protein</fullName>
    </submittedName>
</protein>
<dbReference type="EMBL" id="JYDJ01000700">
    <property type="protein sequence ID" value="KRX33814.1"/>
    <property type="molecule type" value="Genomic_DNA"/>
</dbReference>